<dbReference type="Proteomes" id="UP001140172">
    <property type="component" value="Unassembled WGS sequence"/>
</dbReference>
<feature type="region of interest" description="Disordered" evidence="1">
    <location>
        <begin position="103"/>
        <end position="240"/>
    </location>
</feature>
<sequence>MHISPILLLPLATLSYGKKASDSGVEYVRACDSGSDDVTNMCINRIPDDIGQSSGNHACAYHEAEVKCLGLCGNTLTWKVAYQNALKRYRLVCASYIDERLAEKEEEGDGGEADAEEKPKPKPKKESDDEDADAEENKKKPAKKPQPQPQAKNSTSGSQAKTTQADAKDAKEKKGAKPSMTASASKAASSTAAPRSTTTINLDDLLQQAGKKRSTRSKPSGEERSLKGQAMLPSMDPELAGAAGRAPCVWALAAAALSVAAMC</sequence>
<dbReference type="EMBL" id="JANBUM010000317">
    <property type="protein sequence ID" value="KAJ2779062.1"/>
    <property type="molecule type" value="Genomic_DNA"/>
</dbReference>
<evidence type="ECO:0000313" key="4">
    <source>
        <dbReference type="Proteomes" id="UP001140172"/>
    </source>
</evidence>
<dbReference type="OrthoDB" id="5593078at2759"/>
<dbReference type="AlphaFoldDB" id="A0A9W8H6A6"/>
<evidence type="ECO:0000256" key="1">
    <source>
        <dbReference type="SAM" id="MobiDB-lite"/>
    </source>
</evidence>
<keyword evidence="4" id="KW-1185">Reference proteome</keyword>
<evidence type="ECO:0000256" key="2">
    <source>
        <dbReference type="SAM" id="SignalP"/>
    </source>
</evidence>
<feature type="chain" id="PRO_5040847256" evidence="2">
    <location>
        <begin position="18"/>
        <end position="263"/>
    </location>
</feature>
<proteinExistence type="predicted"/>
<accession>A0A9W8H6A6</accession>
<feature type="compositionally biased region" description="Basic and acidic residues" evidence="1">
    <location>
        <begin position="116"/>
        <end position="127"/>
    </location>
</feature>
<feature type="compositionally biased region" description="Basic and acidic residues" evidence="1">
    <location>
        <begin position="166"/>
        <end position="175"/>
    </location>
</feature>
<comment type="caution">
    <text evidence="3">The sequence shown here is derived from an EMBL/GenBank/DDBJ whole genome shotgun (WGS) entry which is preliminary data.</text>
</comment>
<keyword evidence="2" id="KW-0732">Signal</keyword>
<gene>
    <name evidence="3" type="ORF">GGI15_003993</name>
</gene>
<feature type="compositionally biased region" description="Acidic residues" evidence="1">
    <location>
        <begin position="104"/>
        <end position="115"/>
    </location>
</feature>
<name>A0A9W8H6A6_9FUNG</name>
<organism evidence="3 4">
    <name type="scientific">Coemansia interrupta</name>
    <dbReference type="NCBI Taxonomy" id="1126814"/>
    <lineage>
        <taxon>Eukaryota</taxon>
        <taxon>Fungi</taxon>
        <taxon>Fungi incertae sedis</taxon>
        <taxon>Zoopagomycota</taxon>
        <taxon>Kickxellomycotina</taxon>
        <taxon>Kickxellomycetes</taxon>
        <taxon>Kickxellales</taxon>
        <taxon>Kickxellaceae</taxon>
        <taxon>Coemansia</taxon>
    </lineage>
</organism>
<feature type="signal peptide" evidence="2">
    <location>
        <begin position="1"/>
        <end position="17"/>
    </location>
</feature>
<feature type="compositionally biased region" description="Low complexity" evidence="1">
    <location>
        <begin position="177"/>
        <end position="199"/>
    </location>
</feature>
<protein>
    <submittedName>
        <fullName evidence="3">Uncharacterized protein</fullName>
    </submittedName>
</protein>
<reference evidence="3" key="1">
    <citation type="submission" date="2022-07" db="EMBL/GenBank/DDBJ databases">
        <title>Phylogenomic reconstructions and comparative analyses of Kickxellomycotina fungi.</title>
        <authorList>
            <person name="Reynolds N.K."/>
            <person name="Stajich J.E."/>
            <person name="Barry K."/>
            <person name="Grigoriev I.V."/>
            <person name="Crous P."/>
            <person name="Smith M.E."/>
        </authorList>
    </citation>
    <scope>NUCLEOTIDE SEQUENCE</scope>
    <source>
        <strain evidence="3">BCRC 34489</strain>
    </source>
</reference>
<evidence type="ECO:0000313" key="3">
    <source>
        <dbReference type="EMBL" id="KAJ2779062.1"/>
    </source>
</evidence>